<dbReference type="RefSeq" id="WP_006566459.1">
    <property type="nucleotide sequence ID" value="NZ_AP023027.1"/>
</dbReference>
<dbReference type="HOGENOM" id="CLU_064292_0_0_9"/>
<evidence type="ECO:0008006" key="3">
    <source>
        <dbReference type="Google" id="ProtNLM"/>
    </source>
</evidence>
<reference evidence="1" key="2">
    <citation type="submission" date="2013-11" db="EMBL/GenBank/DDBJ databases">
        <title>Draft genome sequence of Anaerostipes caccae (DSM 14662).</title>
        <authorList>
            <person name="Sudarsanam P."/>
            <person name="Ley R."/>
            <person name="Guruge J."/>
            <person name="Turnbaugh P.J."/>
            <person name="Mahowald M."/>
            <person name="Liep D."/>
            <person name="Gordon J."/>
        </authorList>
    </citation>
    <scope>NUCLEOTIDE SEQUENCE</scope>
    <source>
        <strain evidence="1">DSM 14662</strain>
    </source>
</reference>
<sequence length="327" mass="37996">MGRAMGLTLHYRKEKRGLRLVRCYGNDSVVSLPDTVDGQPFKILGDYAFSQWKKQEEEDVEIYDVTNNVLQDDEKELLCGNLIEAVHLPDKTEELGKYAFYGCSNLKKLTFSDALKGTGTGVFNGCRLRYVEIFCKKGKSTCLKDIVGEIRYELYADLHYRTEDGTQKTAKLVFPEFYEEAVENTPARIIEKYFNGSGYKYRQCFQKREVDYQAYDRLFSVAEIEERPELVSEIAVRRLRYPYELSEKARKEYTAYVKDHAKNIAEGFAQQRDMEALRFLSKEGLWNENAMEAAIEQASSQKDGETMSFLMNEKQRLFPPKKKIFEL</sequence>
<dbReference type="AlphaFoldDB" id="B0MC22"/>
<evidence type="ECO:0000313" key="2">
    <source>
        <dbReference type="Proteomes" id="UP000004935"/>
    </source>
</evidence>
<dbReference type="STRING" id="411490.ANACAC_00965"/>
<dbReference type="Pfam" id="PF13306">
    <property type="entry name" value="LRR_5"/>
    <property type="match status" value="1"/>
</dbReference>
<dbReference type="InterPro" id="IPR032675">
    <property type="entry name" value="LRR_dom_sf"/>
</dbReference>
<organism evidence="1 2">
    <name type="scientific">Anaerostipes caccae (strain DSM 14662 / CCUG 47493 / JCM 13470 / NCIMB 13811 / L1-92)</name>
    <dbReference type="NCBI Taxonomy" id="411490"/>
    <lineage>
        <taxon>Bacteria</taxon>
        <taxon>Bacillati</taxon>
        <taxon>Bacillota</taxon>
        <taxon>Clostridia</taxon>
        <taxon>Lachnospirales</taxon>
        <taxon>Lachnospiraceae</taxon>
        <taxon>Anaerostipes</taxon>
    </lineage>
</organism>
<dbReference type="EMBL" id="ABAX03000010">
    <property type="protein sequence ID" value="EDR98382.1"/>
    <property type="molecule type" value="Genomic_DNA"/>
</dbReference>
<dbReference type="eggNOG" id="ENOG502ZADH">
    <property type="taxonomic scope" value="Bacteria"/>
</dbReference>
<keyword evidence="2" id="KW-1185">Reference proteome</keyword>
<protein>
    <recommendedName>
        <fullName evidence="3">Leucine-rich repeat domain-containing protein</fullName>
    </recommendedName>
</protein>
<dbReference type="Proteomes" id="UP000004935">
    <property type="component" value="Unassembled WGS sequence"/>
</dbReference>
<accession>B0MC22</accession>
<gene>
    <name evidence="1" type="ORF">ANACAC_00965</name>
</gene>
<name>B0MC22_ANACD</name>
<comment type="caution">
    <text evidence="1">The sequence shown here is derived from an EMBL/GenBank/DDBJ whole genome shotgun (WGS) entry which is preliminary data.</text>
</comment>
<proteinExistence type="predicted"/>
<dbReference type="InterPro" id="IPR026906">
    <property type="entry name" value="LRR_5"/>
</dbReference>
<evidence type="ECO:0000313" key="1">
    <source>
        <dbReference type="EMBL" id="EDR98382.1"/>
    </source>
</evidence>
<reference evidence="1" key="1">
    <citation type="submission" date="2007-11" db="EMBL/GenBank/DDBJ databases">
        <authorList>
            <person name="Fulton L."/>
            <person name="Clifton S."/>
            <person name="Fulton B."/>
            <person name="Xu J."/>
            <person name="Minx P."/>
            <person name="Pepin K.H."/>
            <person name="Johnson M."/>
            <person name="Thiruvilangam P."/>
            <person name="Bhonagiri V."/>
            <person name="Nash W.E."/>
            <person name="Mardis E.R."/>
            <person name="Wilson R.K."/>
        </authorList>
    </citation>
    <scope>NUCLEOTIDE SEQUENCE [LARGE SCALE GENOMIC DNA]</scope>
    <source>
        <strain evidence="1">DSM 14662</strain>
    </source>
</reference>
<dbReference type="Gene3D" id="3.80.10.10">
    <property type="entry name" value="Ribonuclease Inhibitor"/>
    <property type="match status" value="1"/>
</dbReference>